<evidence type="ECO:0000313" key="3">
    <source>
        <dbReference type="Proteomes" id="UP001472677"/>
    </source>
</evidence>
<dbReference type="Proteomes" id="UP001472677">
    <property type="component" value="Unassembled WGS sequence"/>
</dbReference>
<sequence>MYNPEMGEEQMSGSRDLDTVSLFEFDEPNPKDSNEVNTKKRDTLDNSQLLDSRSDNESNVDVINPCNIQAWEDVSFMVLV</sequence>
<evidence type="ECO:0000256" key="1">
    <source>
        <dbReference type="SAM" id="MobiDB-lite"/>
    </source>
</evidence>
<accession>A0ABR2B359</accession>
<protein>
    <submittedName>
        <fullName evidence="2">Uncharacterized protein</fullName>
    </submittedName>
</protein>
<evidence type="ECO:0000313" key="2">
    <source>
        <dbReference type="EMBL" id="KAK8501186.1"/>
    </source>
</evidence>
<keyword evidence="3" id="KW-1185">Reference proteome</keyword>
<feature type="compositionally biased region" description="Polar residues" evidence="1">
    <location>
        <begin position="45"/>
        <end position="59"/>
    </location>
</feature>
<feature type="compositionally biased region" description="Basic and acidic residues" evidence="1">
    <location>
        <begin position="28"/>
        <end position="44"/>
    </location>
</feature>
<reference evidence="2 3" key="1">
    <citation type="journal article" date="2024" name="G3 (Bethesda)">
        <title>Genome assembly of Hibiscus sabdariffa L. provides insights into metabolisms of medicinal natural products.</title>
        <authorList>
            <person name="Kim T."/>
        </authorList>
    </citation>
    <scope>NUCLEOTIDE SEQUENCE [LARGE SCALE GENOMIC DNA]</scope>
    <source>
        <strain evidence="2">TK-2024</strain>
        <tissue evidence="2">Old leaves</tissue>
    </source>
</reference>
<organism evidence="2 3">
    <name type="scientific">Hibiscus sabdariffa</name>
    <name type="common">roselle</name>
    <dbReference type="NCBI Taxonomy" id="183260"/>
    <lineage>
        <taxon>Eukaryota</taxon>
        <taxon>Viridiplantae</taxon>
        <taxon>Streptophyta</taxon>
        <taxon>Embryophyta</taxon>
        <taxon>Tracheophyta</taxon>
        <taxon>Spermatophyta</taxon>
        <taxon>Magnoliopsida</taxon>
        <taxon>eudicotyledons</taxon>
        <taxon>Gunneridae</taxon>
        <taxon>Pentapetalae</taxon>
        <taxon>rosids</taxon>
        <taxon>malvids</taxon>
        <taxon>Malvales</taxon>
        <taxon>Malvaceae</taxon>
        <taxon>Malvoideae</taxon>
        <taxon>Hibiscus</taxon>
    </lineage>
</organism>
<name>A0ABR2B359_9ROSI</name>
<dbReference type="EMBL" id="JBBPBM010000195">
    <property type="protein sequence ID" value="KAK8501186.1"/>
    <property type="molecule type" value="Genomic_DNA"/>
</dbReference>
<comment type="caution">
    <text evidence="2">The sequence shown here is derived from an EMBL/GenBank/DDBJ whole genome shotgun (WGS) entry which is preliminary data.</text>
</comment>
<feature type="region of interest" description="Disordered" evidence="1">
    <location>
        <begin position="1"/>
        <end position="59"/>
    </location>
</feature>
<proteinExistence type="predicted"/>
<gene>
    <name evidence="2" type="ORF">V6N12_008195</name>
</gene>